<evidence type="ECO:0000313" key="4">
    <source>
        <dbReference type="EMBL" id="CAH0312593.1"/>
    </source>
</evidence>
<dbReference type="PRINTS" id="PR00080">
    <property type="entry name" value="SDRFAMILY"/>
</dbReference>
<evidence type="ECO:0000256" key="2">
    <source>
        <dbReference type="ARBA" id="ARBA00023002"/>
    </source>
</evidence>
<dbReference type="PANTHER" id="PTHR42760:SF133">
    <property type="entry name" value="3-OXOACYL-[ACYL-CARRIER-PROTEIN] REDUCTASE"/>
    <property type="match status" value="1"/>
</dbReference>
<sequence length="258" mass="27681">MARRLENKVSIITGGARGIGAASAKALAREGSHIVLVDLLNCEQTKEEIQEIDPLTKVYIYKIDIKERDQVEQVVNETVEHFGSIDIIVNNAGTCSRLDLESMTDEMWFRDINTNLRGTFLFSQAAIYPHMKRQKSGKIINISSISGIMGGPISGEKGEKGEESGRSGPAYAASKGGVIALTKWIAKEVGELGINCNSIAPGPIETVITKGMNYKLDQAIQRMGTPEDIADAVVYLASSGSDYVTGEVIKVCGGSAIG</sequence>
<dbReference type="EMBL" id="CAKKMG010000144">
    <property type="protein sequence ID" value="CAH0312593.1"/>
    <property type="molecule type" value="Genomic_DNA"/>
</dbReference>
<keyword evidence="2 4" id="KW-0560">Oxidoreductase</keyword>
<comment type="similarity">
    <text evidence="1">Belongs to the short-chain dehydrogenases/reductases (SDR) family.</text>
</comment>
<dbReference type="InterPro" id="IPR002347">
    <property type="entry name" value="SDR_fam"/>
</dbReference>
<dbReference type="GO" id="GO:0008206">
    <property type="term" value="P:bile acid metabolic process"/>
    <property type="evidence" value="ECO:0007669"/>
    <property type="project" value="UniProtKB-ARBA"/>
</dbReference>
<dbReference type="AlphaFoldDB" id="A0A9W4L8K4"/>
<comment type="caution">
    <text evidence="4">The sequence shown here is derived from an EMBL/GenBank/DDBJ whole genome shotgun (WGS) entry which is preliminary data.</text>
</comment>
<dbReference type="FunFam" id="3.40.50.720:FF:000084">
    <property type="entry name" value="Short-chain dehydrogenase reductase"/>
    <property type="match status" value="1"/>
</dbReference>
<dbReference type="Gene3D" id="3.40.50.720">
    <property type="entry name" value="NAD(P)-binding Rossmann-like Domain"/>
    <property type="match status" value="1"/>
</dbReference>
<dbReference type="RefSeq" id="WP_230304127.1">
    <property type="nucleotide sequence ID" value="NZ_CAKKMG010000144.1"/>
</dbReference>
<reference evidence="4" key="1">
    <citation type="submission" date="2021-11" db="EMBL/GenBank/DDBJ databases">
        <authorList>
            <person name="Bulgarelli D."/>
        </authorList>
    </citation>
    <scope>NUCLEOTIDE SEQUENCE</scope>
    <source>
        <strain evidence="4">Bi133</strain>
    </source>
</reference>
<dbReference type="PANTHER" id="PTHR42760">
    <property type="entry name" value="SHORT-CHAIN DEHYDROGENASES/REDUCTASES FAMILY MEMBER"/>
    <property type="match status" value="1"/>
</dbReference>
<dbReference type="SUPFAM" id="SSF51735">
    <property type="entry name" value="NAD(P)-binding Rossmann-fold domains"/>
    <property type="match status" value="1"/>
</dbReference>
<dbReference type="PRINTS" id="PR00081">
    <property type="entry name" value="GDHRDH"/>
</dbReference>
<dbReference type="GO" id="GO:0016616">
    <property type="term" value="F:oxidoreductase activity, acting on the CH-OH group of donors, NAD or NADP as acceptor"/>
    <property type="evidence" value="ECO:0007669"/>
    <property type="project" value="TreeGrafter"/>
</dbReference>
<gene>
    <name evidence="4" type="primary">fabG2_3</name>
    <name evidence="4" type="ORF">SRABI133_05000</name>
</gene>
<feature type="region of interest" description="Disordered" evidence="3">
    <location>
        <begin position="151"/>
        <end position="170"/>
    </location>
</feature>
<dbReference type="InterPro" id="IPR036291">
    <property type="entry name" value="NAD(P)-bd_dom_sf"/>
</dbReference>
<evidence type="ECO:0000313" key="5">
    <source>
        <dbReference type="Proteomes" id="UP000789326"/>
    </source>
</evidence>
<accession>A0A9W4L8K4</accession>
<dbReference type="Proteomes" id="UP000789326">
    <property type="component" value="Unassembled WGS sequence"/>
</dbReference>
<dbReference type="Pfam" id="PF13561">
    <property type="entry name" value="adh_short_C2"/>
    <property type="match status" value="1"/>
</dbReference>
<protein>
    <submittedName>
        <fullName evidence="4">Oxidoreductase Rv1350</fullName>
        <ecNumber evidence="4">1.-.-.-</ecNumber>
    </submittedName>
</protein>
<proteinExistence type="inferred from homology"/>
<evidence type="ECO:0000256" key="1">
    <source>
        <dbReference type="ARBA" id="ARBA00006484"/>
    </source>
</evidence>
<feature type="compositionally biased region" description="Basic and acidic residues" evidence="3">
    <location>
        <begin position="156"/>
        <end position="165"/>
    </location>
</feature>
<dbReference type="EC" id="1.-.-.-" evidence="4"/>
<name>A0A9W4L8K4_9BACI</name>
<evidence type="ECO:0000256" key="3">
    <source>
        <dbReference type="SAM" id="MobiDB-lite"/>
    </source>
</evidence>
<organism evidence="4 5">
    <name type="scientific">Peribacillus simplex</name>
    <dbReference type="NCBI Taxonomy" id="1478"/>
    <lineage>
        <taxon>Bacteria</taxon>
        <taxon>Bacillati</taxon>
        <taxon>Bacillota</taxon>
        <taxon>Bacilli</taxon>
        <taxon>Bacillales</taxon>
        <taxon>Bacillaceae</taxon>
        <taxon>Peribacillus</taxon>
    </lineage>
</organism>